<dbReference type="EMBL" id="BMNT01000024">
    <property type="protein sequence ID" value="GGK96531.1"/>
    <property type="molecule type" value="Genomic_DNA"/>
</dbReference>
<dbReference type="Gene3D" id="3.40.50.1000">
    <property type="entry name" value="HAD superfamily/HAD-like"/>
    <property type="match status" value="1"/>
</dbReference>
<keyword evidence="1" id="KW-0378">Hydrolase</keyword>
<dbReference type="InterPro" id="IPR036412">
    <property type="entry name" value="HAD-like_sf"/>
</dbReference>
<dbReference type="InterPro" id="IPR023198">
    <property type="entry name" value="PGP-like_dom2"/>
</dbReference>
<sequence>MYSVGFDLDLTLADTREGIAAVYDEVARRLGVPIDTATVIARLGLPLEQELTHWFPPEEIPAAADLYRALYAGLAITRTRLMAGAAEAVAEVRDRGGRVIVVTGKNEHDARRTIDALGLEVEEVVGSLFGAGKGAAISRFGAALYVGDHVADIEAARAGGALSVAVATGPYTEDALRAYGADVVLPDLTEFGGWYTTWRDPENEAGSTVI</sequence>
<dbReference type="GO" id="GO:0008967">
    <property type="term" value="F:phosphoglycolate phosphatase activity"/>
    <property type="evidence" value="ECO:0007669"/>
    <property type="project" value="TreeGrafter"/>
</dbReference>
<evidence type="ECO:0000313" key="2">
    <source>
        <dbReference type="Proteomes" id="UP000645217"/>
    </source>
</evidence>
<keyword evidence="2" id="KW-1185">Reference proteome</keyword>
<dbReference type="SFLD" id="SFLDG01129">
    <property type="entry name" value="C1.5:_HAD__Beta-PGM__Phosphata"/>
    <property type="match status" value="1"/>
</dbReference>
<dbReference type="SUPFAM" id="SSF56784">
    <property type="entry name" value="HAD-like"/>
    <property type="match status" value="1"/>
</dbReference>
<reference evidence="1" key="1">
    <citation type="journal article" date="2014" name="Int. J. Syst. Evol. Microbiol.">
        <title>Complete genome sequence of Corynebacterium casei LMG S-19264T (=DSM 44701T), isolated from a smear-ripened cheese.</title>
        <authorList>
            <consortium name="US DOE Joint Genome Institute (JGI-PGF)"/>
            <person name="Walter F."/>
            <person name="Albersmeier A."/>
            <person name="Kalinowski J."/>
            <person name="Ruckert C."/>
        </authorList>
    </citation>
    <scope>NUCLEOTIDE SEQUENCE</scope>
    <source>
        <strain evidence="1">JCM 13064</strain>
    </source>
</reference>
<dbReference type="SFLD" id="SFLDS00003">
    <property type="entry name" value="Haloacid_Dehalogenase"/>
    <property type="match status" value="1"/>
</dbReference>
<dbReference type="Gene3D" id="1.10.150.240">
    <property type="entry name" value="Putative phosphatase, domain 2"/>
    <property type="match status" value="1"/>
</dbReference>
<comment type="caution">
    <text evidence="1">The sequence shown here is derived from an EMBL/GenBank/DDBJ whole genome shotgun (WGS) entry which is preliminary data.</text>
</comment>
<proteinExistence type="predicted"/>
<reference evidence="1" key="2">
    <citation type="submission" date="2020-09" db="EMBL/GenBank/DDBJ databases">
        <authorList>
            <person name="Sun Q."/>
            <person name="Ohkuma M."/>
        </authorList>
    </citation>
    <scope>NUCLEOTIDE SEQUENCE</scope>
    <source>
        <strain evidence="1">JCM 13064</strain>
    </source>
</reference>
<dbReference type="AlphaFoldDB" id="A0A917R9T2"/>
<dbReference type="GO" id="GO:0006281">
    <property type="term" value="P:DNA repair"/>
    <property type="evidence" value="ECO:0007669"/>
    <property type="project" value="TreeGrafter"/>
</dbReference>
<name>A0A917R9T2_9ACTN</name>
<dbReference type="PANTHER" id="PTHR43434">
    <property type="entry name" value="PHOSPHOGLYCOLATE PHOSPHATASE"/>
    <property type="match status" value="1"/>
</dbReference>
<dbReference type="InterPro" id="IPR050155">
    <property type="entry name" value="HAD-like_hydrolase_sf"/>
</dbReference>
<organism evidence="1 2">
    <name type="scientific">Sphaerisporangium melleum</name>
    <dbReference type="NCBI Taxonomy" id="321316"/>
    <lineage>
        <taxon>Bacteria</taxon>
        <taxon>Bacillati</taxon>
        <taxon>Actinomycetota</taxon>
        <taxon>Actinomycetes</taxon>
        <taxon>Streptosporangiales</taxon>
        <taxon>Streptosporangiaceae</taxon>
        <taxon>Sphaerisporangium</taxon>
    </lineage>
</organism>
<dbReference type="InterPro" id="IPR023214">
    <property type="entry name" value="HAD_sf"/>
</dbReference>
<dbReference type="Pfam" id="PF00702">
    <property type="entry name" value="Hydrolase"/>
    <property type="match status" value="1"/>
</dbReference>
<dbReference type="Proteomes" id="UP000645217">
    <property type="component" value="Unassembled WGS sequence"/>
</dbReference>
<protein>
    <submittedName>
        <fullName evidence="1">Hydrolase</fullName>
    </submittedName>
</protein>
<evidence type="ECO:0000313" key="1">
    <source>
        <dbReference type="EMBL" id="GGK96531.1"/>
    </source>
</evidence>
<accession>A0A917R9T2</accession>
<gene>
    <name evidence="1" type="ORF">GCM10007964_43480</name>
</gene>
<dbReference type="PANTHER" id="PTHR43434:SF1">
    <property type="entry name" value="PHOSPHOGLYCOLATE PHOSPHATASE"/>
    <property type="match status" value="1"/>
</dbReference>